<dbReference type="SMART" id="SM00338">
    <property type="entry name" value="BRLZ"/>
    <property type="match status" value="1"/>
</dbReference>
<reference evidence="9" key="1">
    <citation type="submission" date="2020-05" db="UniProtKB">
        <authorList>
            <consortium name="EnsemblMetazoa"/>
        </authorList>
    </citation>
    <scope>IDENTIFICATION</scope>
    <source>
        <strain evidence="9">BB02</strain>
    </source>
</reference>
<dbReference type="Gene3D" id="1.20.5.170">
    <property type="match status" value="1"/>
</dbReference>
<feature type="region of interest" description="Disordered" evidence="7">
    <location>
        <begin position="233"/>
        <end position="268"/>
    </location>
</feature>
<protein>
    <recommendedName>
        <fullName evidence="8">BZIP domain-containing protein</fullName>
    </recommendedName>
</protein>
<dbReference type="InterPro" id="IPR047106">
    <property type="entry name" value="NFIL3-like_bZIP"/>
</dbReference>
<dbReference type="GO" id="GO:0007623">
    <property type="term" value="P:circadian rhythm"/>
    <property type="evidence" value="ECO:0007669"/>
    <property type="project" value="TreeGrafter"/>
</dbReference>
<dbReference type="VEuPathDB" id="VectorBase:BGLB002458"/>
<dbReference type="GO" id="GO:0003700">
    <property type="term" value="F:DNA-binding transcription factor activity"/>
    <property type="evidence" value="ECO:0007669"/>
    <property type="project" value="InterPro"/>
</dbReference>
<dbReference type="PANTHER" id="PTHR15284:SF0">
    <property type="entry name" value="GH23983P"/>
    <property type="match status" value="1"/>
</dbReference>
<organism evidence="9 10">
    <name type="scientific">Biomphalaria glabrata</name>
    <name type="common">Bloodfluke planorb</name>
    <name type="synonym">Freshwater snail</name>
    <dbReference type="NCBI Taxonomy" id="6526"/>
    <lineage>
        <taxon>Eukaryota</taxon>
        <taxon>Metazoa</taxon>
        <taxon>Spiralia</taxon>
        <taxon>Lophotrochozoa</taxon>
        <taxon>Mollusca</taxon>
        <taxon>Gastropoda</taxon>
        <taxon>Heterobranchia</taxon>
        <taxon>Euthyneura</taxon>
        <taxon>Panpulmonata</taxon>
        <taxon>Hygrophila</taxon>
        <taxon>Lymnaeoidea</taxon>
        <taxon>Planorbidae</taxon>
        <taxon>Biomphalaria</taxon>
    </lineage>
</organism>
<evidence type="ECO:0000256" key="7">
    <source>
        <dbReference type="SAM" id="MobiDB-lite"/>
    </source>
</evidence>
<dbReference type="CDD" id="cd14694">
    <property type="entry name" value="bZIP_NFIL3"/>
    <property type="match status" value="1"/>
</dbReference>
<evidence type="ECO:0000259" key="8">
    <source>
        <dbReference type="PROSITE" id="PS50217"/>
    </source>
</evidence>
<accession>A0A2C9JH48</accession>
<feature type="compositionally biased region" description="Basic and acidic residues" evidence="7">
    <location>
        <begin position="255"/>
        <end position="264"/>
    </location>
</feature>
<dbReference type="EnsemblMetazoa" id="BGLB002458-RB">
    <property type="protein sequence ID" value="BGLB002458-PB"/>
    <property type="gene ID" value="BGLB002458"/>
</dbReference>
<feature type="domain" description="BZIP" evidence="8">
    <location>
        <begin position="155"/>
        <end position="207"/>
    </location>
</feature>
<evidence type="ECO:0000256" key="5">
    <source>
        <dbReference type="ARBA" id="ARBA00023242"/>
    </source>
</evidence>
<feature type="coiled-coil region" evidence="6">
    <location>
        <begin position="180"/>
        <end position="207"/>
    </location>
</feature>
<keyword evidence="2" id="KW-0805">Transcription regulation</keyword>
<dbReference type="SUPFAM" id="SSF57959">
    <property type="entry name" value="Leucine zipper domain"/>
    <property type="match status" value="1"/>
</dbReference>
<dbReference type="KEGG" id="bgt:106059627"/>
<dbReference type="PANTHER" id="PTHR15284">
    <property type="entry name" value="NUCLEAR FACTOR INTERLEUKIN-3-REGULATED PROTEIN"/>
    <property type="match status" value="1"/>
</dbReference>
<evidence type="ECO:0000313" key="10">
    <source>
        <dbReference type="Proteomes" id="UP000076420"/>
    </source>
</evidence>
<dbReference type="FunFam" id="1.20.5.170:FF:000025">
    <property type="entry name" value="nuclear factor interleukin-3-regulated protein-like"/>
    <property type="match status" value="1"/>
</dbReference>
<dbReference type="PROSITE" id="PS50217">
    <property type="entry name" value="BZIP"/>
    <property type="match status" value="1"/>
</dbReference>
<keyword evidence="3" id="KW-0238">DNA-binding</keyword>
<name>A0A2C9JH48_BIOGL</name>
<dbReference type="InterPro" id="IPR046347">
    <property type="entry name" value="bZIP_sf"/>
</dbReference>
<dbReference type="InterPro" id="IPR047229">
    <property type="entry name" value="NFIL3-like"/>
</dbReference>
<evidence type="ECO:0000256" key="6">
    <source>
        <dbReference type="SAM" id="Coils"/>
    </source>
</evidence>
<dbReference type="GO" id="GO:0005634">
    <property type="term" value="C:nucleus"/>
    <property type="evidence" value="ECO:0007669"/>
    <property type="project" value="TreeGrafter"/>
</dbReference>
<gene>
    <name evidence="9" type="primary">106059627</name>
</gene>
<dbReference type="Pfam" id="PF07716">
    <property type="entry name" value="bZIP_2"/>
    <property type="match status" value="1"/>
</dbReference>
<dbReference type="OrthoDB" id="6151507at2759"/>
<feature type="compositionally biased region" description="Low complexity" evidence="7">
    <location>
        <begin position="286"/>
        <end position="303"/>
    </location>
</feature>
<evidence type="ECO:0000256" key="2">
    <source>
        <dbReference type="ARBA" id="ARBA00023015"/>
    </source>
</evidence>
<dbReference type="GO" id="GO:0003677">
    <property type="term" value="F:DNA binding"/>
    <property type="evidence" value="ECO:0007669"/>
    <property type="project" value="UniProtKB-KW"/>
</dbReference>
<proteinExistence type="inferred from homology"/>
<dbReference type="InterPro" id="IPR004827">
    <property type="entry name" value="bZIP"/>
</dbReference>
<evidence type="ECO:0000256" key="1">
    <source>
        <dbReference type="ARBA" id="ARBA00006079"/>
    </source>
</evidence>
<dbReference type="STRING" id="6526.A0A2C9JH48"/>
<evidence type="ECO:0000313" key="9">
    <source>
        <dbReference type="EnsemblMetazoa" id="BGLB002458-PB"/>
    </source>
</evidence>
<feature type="compositionally biased region" description="Low complexity" evidence="7">
    <location>
        <begin position="327"/>
        <end position="348"/>
    </location>
</feature>
<evidence type="ECO:0000256" key="4">
    <source>
        <dbReference type="ARBA" id="ARBA00023163"/>
    </source>
</evidence>
<sequence length="385" mass="43002">MMTTMYHSARGHYFHEPRGMYSTNMNVKQEMFEDSAELPVDMTLTRHQSHGVRPGSDLIDQERPSYYDHYMLGIPVQAQTANSGINDKAHAVPISPSPQSSDFEGFQLKGSDGKLAVPAILTKSCRAAAFRKIDLLASSMHQRAKREFVPDEKKDEGYWSKRLKNNDSARRSRVKRKALEKLMESRLLELQKENIELKHEMAALKKRFGLEDTSEDKSSGKLQTISRSRVFPSSSSLDDILDKEDELDLQSTGSEDSRSNDDSRVYSMGSVNSLNQSLGLQERFGVSSATSRSVSSTGSLMSRSDSRSSHVSVTEHVARQDQTGALDLTSESGSHSSSSRDSSSPDWCSKGDRNWDVSSSNNKSFPLKCRWKKEMHSAACVAEPR</sequence>
<feature type="region of interest" description="Disordered" evidence="7">
    <location>
        <begin position="286"/>
        <end position="364"/>
    </location>
</feature>
<comment type="similarity">
    <text evidence="1">Belongs to the bZIP family. NFIL3 subfamily.</text>
</comment>
<dbReference type="VEuPathDB" id="VectorBase:BGLAX_041948"/>
<evidence type="ECO:0000256" key="3">
    <source>
        <dbReference type="ARBA" id="ARBA00023125"/>
    </source>
</evidence>
<keyword evidence="5" id="KW-0539">Nucleus</keyword>
<keyword evidence="4" id="KW-0804">Transcription</keyword>
<dbReference type="AlphaFoldDB" id="A0A2C9JH48"/>
<dbReference type="Proteomes" id="UP000076420">
    <property type="component" value="Unassembled WGS sequence"/>
</dbReference>
<keyword evidence="6" id="KW-0175">Coiled coil</keyword>
<dbReference type="RefSeq" id="XP_013072751.2">
    <property type="nucleotide sequence ID" value="XM_013217297.2"/>
</dbReference>
<feature type="compositionally biased region" description="Acidic residues" evidence="7">
    <location>
        <begin position="239"/>
        <end position="248"/>
    </location>
</feature>
<dbReference type="PROSITE" id="PS00036">
    <property type="entry name" value="BZIP_BASIC"/>
    <property type="match status" value="1"/>
</dbReference>